<dbReference type="PANTHER" id="PTHR43300:SF11">
    <property type="entry name" value="ACETYLTRANSFERASE RV3034C-RELATED"/>
    <property type="match status" value="1"/>
</dbReference>
<dbReference type="CDD" id="cd03349">
    <property type="entry name" value="LbH_XAT"/>
    <property type="match status" value="1"/>
</dbReference>
<dbReference type="SUPFAM" id="SSF51161">
    <property type="entry name" value="Trimeric LpxA-like enzymes"/>
    <property type="match status" value="1"/>
</dbReference>
<reference evidence="5 6" key="1">
    <citation type="journal article" date="2021" name="Sci. Rep.">
        <title>The distribution of antibiotic resistance genes in chicken gut microbiota commensals.</title>
        <authorList>
            <person name="Juricova H."/>
            <person name="Matiasovicova J."/>
            <person name="Kubasova T."/>
            <person name="Cejkova D."/>
            <person name="Rychlik I."/>
        </authorList>
    </citation>
    <scope>NUCLEOTIDE SEQUENCE [LARGE SCALE GENOMIC DNA]</scope>
    <source>
        <strain evidence="5 6">An772</strain>
    </source>
</reference>
<dbReference type="PROSITE" id="PS00101">
    <property type="entry name" value="HEXAPEP_TRANSFERASES"/>
    <property type="match status" value="1"/>
</dbReference>
<name>A0ABS2E403_9BACT</name>
<dbReference type="InterPro" id="IPR001451">
    <property type="entry name" value="Hexapep"/>
</dbReference>
<evidence type="ECO:0000313" key="6">
    <source>
        <dbReference type="Proteomes" id="UP000766986"/>
    </source>
</evidence>
<proteinExistence type="inferred from homology"/>
<dbReference type="Pfam" id="PF00132">
    <property type="entry name" value="Hexapep"/>
    <property type="match status" value="1"/>
</dbReference>
<keyword evidence="6" id="KW-1185">Reference proteome</keyword>
<accession>A0ABS2E403</accession>
<evidence type="ECO:0000313" key="5">
    <source>
        <dbReference type="EMBL" id="MBM6736329.1"/>
    </source>
</evidence>
<dbReference type="EMBL" id="JACLYZ010000051">
    <property type="protein sequence ID" value="MBM6736329.1"/>
    <property type="molecule type" value="Genomic_DNA"/>
</dbReference>
<keyword evidence="4" id="KW-0012">Acyltransferase</keyword>
<evidence type="ECO:0000256" key="3">
    <source>
        <dbReference type="ARBA" id="ARBA00022737"/>
    </source>
</evidence>
<dbReference type="Gene3D" id="2.160.10.10">
    <property type="entry name" value="Hexapeptide repeat proteins"/>
    <property type="match status" value="1"/>
</dbReference>
<dbReference type="InterPro" id="IPR018357">
    <property type="entry name" value="Hexapep_transf_CS"/>
</dbReference>
<keyword evidence="3" id="KW-0677">Repeat</keyword>
<gene>
    <name evidence="5" type="ORF">H7U35_14100</name>
</gene>
<sequence length="208" mass="22882">MTLGYLYGKFVRKVLIGNCLLHSKIDATSVVYSGSNLNNVTMGAYSYCGYDCWIINAKIGAFCSIADHVYIGGAEHPIDWVSTSPVFEHVKNSGPTIRFSKHALPKSKQTLIENDVWIGHGAIIKAGICIGNGAIVGAGAVVTKDVPPYAIVVGSPAKVIKYRFNQDIIEQLIKTEWWSLNVNQLKQLAQYIKNPEIFVEKVNLLINK</sequence>
<dbReference type="Proteomes" id="UP000766986">
    <property type="component" value="Unassembled WGS sequence"/>
</dbReference>
<keyword evidence="2" id="KW-0808">Transferase</keyword>
<evidence type="ECO:0000256" key="4">
    <source>
        <dbReference type="ARBA" id="ARBA00023315"/>
    </source>
</evidence>
<protein>
    <submittedName>
        <fullName evidence="5">CatB-related O-acetyltransferase</fullName>
    </submittedName>
</protein>
<organism evidence="5 6">
    <name type="scientific">Mediterranea massiliensis</name>
    <dbReference type="NCBI Taxonomy" id="1841865"/>
    <lineage>
        <taxon>Bacteria</taxon>
        <taxon>Pseudomonadati</taxon>
        <taxon>Bacteroidota</taxon>
        <taxon>Bacteroidia</taxon>
        <taxon>Bacteroidales</taxon>
        <taxon>Bacteroidaceae</taxon>
        <taxon>Mediterranea</taxon>
    </lineage>
</organism>
<comment type="similarity">
    <text evidence="1">Belongs to the transferase hexapeptide repeat family.</text>
</comment>
<dbReference type="InterPro" id="IPR011004">
    <property type="entry name" value="Trimer_LpxA-like_sf"/>
</dbReference>
<comment type="caution">
    <text evidence="5">The sequence shown here is derived from an EMBL/GenBank/DDBJ whole genome shotgun (WGS) entry which is preliminary data.</text>
</comment>
<dbReference type="PANTHER" id="PTHR43300">
    <property type="entry name" value="ACETYLTRANSFERASE"/>
    <property type="match status" value="1"/>
</dbReference>
<evidence type="ECO:0000256" key="1">
    <source>
        <dbReference type="ARBA" id="ARBA00007274"/>
    </source>
</evidence>
<dbReference type="InterPro" id="IPR050179">
    <property type="entry name" value="Trans_hexapeptide_repeat"/>
</dbReference>
<evidence type="ECO:0000256" key="2">
    <source>
        <dbReference type="ARBA" id="ARBA00022679"/>
    </source>
</evidence>
<dbReference type="RefSeq" id="WP_205096486.1">
    <property type="nucleotide sequence ID" value="NZ_JACLYZ010000051.1"/>
</dbReference>